<dbReference type="GO" id="GO:0005886">
    <property type="term" value="C:plasma membrane"/>
    <property type="evidence" value="ECO:0007669"/>
    <property type="project" value="UniProtKB-SubCell"/>
</dbReference>
<evidence type="ECO:0000256" key="2">
    <source>
        <dbReference type="ARBA" id="ARBA00022475"/>
    </source>
</evidence>
<proteinExistence type="inferred from homology"/>
<dbReference type="PANTHER" id="PTHR35851:SF1">
    <property type="entry name" value="CELL DIVISION PROTEIN FTSQ"/>
    <property type="match status" value="1"/>
</dbReference>
<dbReference type="Pfam" id="PF08478">
    <property type="entry name" value="POTRA_1"/>
    <property type="match status" value="1"/>
</dbReference>
<keyword evidence="6 9" id="KW-1133">Transmembrane helix</keyword>
<comment type="subcellular location">
    <subcellularLocation>
        <location evidence="9">Cell membrane</location>
        <topology evidence="9">Single-pass type II membrane protein</topology>
    </subcellularLocation>
    <subcellularLocation>
        <location evidence="1">Membrane</location>
    </subcellularLocation>
    <text evidence="9">Localizes to the division septum.</text>
</comment>
<dbReference type="EMBL" id="JXBL01000001">
    <property type="protein sequence ID" value="KIE43394.1"/>
    <property type="molecule type" value="Genomic_DNA"/>
</dbReference>
<dbReference type="Gene3D" id="3.10.20.310">
    <property type="entry name" value="membrane protein fhac"/>
    <property type="match status" value="1"/>
</dbReference>
<protein>
    <recommendedName>
        <fullName evidence="9">Cell division protein FtsQ</fullName>
    </recommendedName>
</protein>
<gene>
    <name evidence="9" type="primary">ftsQ</name>
    <name evidence="11" type="ORF">SE37_12515</name>
</gene>
<evidence type="ECO:0000256" key="5">
    <source>
        <dbReference type="ARBA" id="ARBA00022692"/>
    </source>
</evidence>
<keyword evidence="12" id="KW-1185">Reference proteome</keyword>
<dbReference type="AlphaFoldDB" id="A0A0C1TRL1"/>
<dbReference type="Proteomes" id="UP000031433">
    <property type="component" value="Unassembled WGS sequence"/>
</dbReference>
<keyword evidence="8 9" id="KW-0131">Cell cycle</keyword>
<dbReference type="InterPro" id="IPR026579">
    <property type="entry name" value="FtsQ"/>
</dbReference>
<evidence type="ECO:0000259" key="10">
    <source>
        <dbReference type="PROSITE" id="PS51779"/>
    </source>
</evidence>
<dbReference type="HAMAP" id="MF_00911">
    <property type="entry name" value="FtsQ_subfam"/>
    <property type="match status" value="1"/>
</dbReference>
<evidence type="ECO:0000313" key="12">
    <source>
        <dbReference type="Proteomes" id="UP000031433"/>
    </source>
</evidence>
<keyword evidence="4 9" id="KW-0132">Cell division</keyword>
<accession>A0A0C1TRL1</accession>
<dbReference type="PROSITE" id="PS51779">
    <property type="entry name" value="POTRA"/>
    <property type="match status" value="1"/>
</dbReference>
<evidence type="ECO:0000256" key="6">
    <source>
        <dbReference type="ARBA" id="ARBA00022989"/>
    </source>
</evidence>
<evidence type="ECO:0000256" key="1">
    <source>
        <dbReference type="ARBA" id="ARBA00004370"/>
    </source>
</evidence>
<comment type="function">
    <text evidence="9">Essential cell division protein.</text>
</comment>
<reference evidence="11 12" key="1">
    <citation type="submission" date="2015-01" db="EMBL/GenBank/DDBJ databases">
        <title>Genome sequence of the anaerobic bacterium Geobacter soli GSS01, a dissimilatory Fe(III) reducer from soil.</title>
        <authorList>
            <person name="Yang G."/>
            <person name="Zhou S."/>
        </authorList>
    </citation>
    <scope>NUCLEOTIDE SEQUENCE [LARGE SCALE GENOMIC DNA]</scope>
    <source>
        <strain evidence="11 12">GSS01</strain>
    </source>
</reference>
<dbReference type="GO" id="GO:0043093">
    <property type="term" value="P:FtsZ-dependent cytokinesis"/>
    <property type="evidence" value="ECO:0007669"/>
    <property type="project" value="UniProtKB-UniRule"/>
</dbReference>
<evidence type="ECO:0000256" key="7">
    <source>
        <dbReference type="ARBA" id="ARBA00023136"/>
    </source>
</evidence>
<evidence type="ECO:0000256" key="4">
    <source>
        <dbReference type="ARBA" id="ARBA00022618"/>
    </source>
</evidence>
<dbReference type="InterPro" id="IPR013685">
    <property type="entry name" value="POTRA_FtsQ_type"/>
</dbReference>
<keyword evidence="7 9" id="KW-0472">Membrane</keyword>
<dbReference type="RefSeq" id="WP_039646826.1">
    <property type="nucleotide sequence ID" value="NZ_JXBL01000001.1"/>
</dbReference>
<dbReference type="PANTHER" id="PTHR35851">
    <property type="entry name" value="CELL DIVISION PROTEIN FTSQ"/>
    <property type="match status" value="1"/>
</dbReference>
<keyword evidence="2 9" id="KW-1003">Cell membrane</keyword>
<evidence type="ECO:0000256" key="9">
    <source>
        <dbReference type="HAMAP-Rule" id="MF_00911"/>
    </source>
</evidence>
<organism evidence="11 12">
    <name type="scientific">Geobacter soli</name>
    <dbReference type="NCBI Taxonomy" id="1510391"/>
    <lineage>
        <taxon>Bacteria</taxon>
        <taxon>Pseudomonadati</taxon>
        <taxon>Thermodesulfobacteriota</taxon>
        <taxon>Desulfuromonadia</taxon>
        <taxon>Geobacterales</taxon>
        <taxon>Geobacteraceae</taxon>
        <taxon>Geobacter</taxon>
    </lineage>
</organism>
<dbReference type="GO" id="GO:0090529">
    <property type="term" value="P:cell septum assembly"/>
    <property type="evidence" value="ECO:0007669"/>
    <property type="project" value="InterPro"/>
</dbReference>
<dbReference type="Gene3D" id="3.40.50.11690">
    <property type="entry name" value="Cell division protein FtsQ/DivIB"/>
    <property type="match status" value="1"/>
</dbReference>
<evidence type="ECO:0000256" key="8">
    <source>
        <dbReference type="ARBA" id="ARBA00023306"/>
    </source>
</evidence>
<comment type="similarity">
    <text evidence="9">Belongs to the FtsQ/DivIB family. FtsQ subfamily.</text>
</comment>
<dbReference type="Pfam" id="PF03799">
    <property type="entry name" value="FtsQ_DivIB_C"/>
    <property type="match status" value="1"/>
</dbReference>
<evidence type="ECO:0000313" key="11">
    <source>
        <dbReference type="EMBL" id="KIE43394.1"/>
    </source>
</evidence>
<dbReference type="InterPro" id="IPR005548">
    <property type="entry name" value="Cell_div_FtsQ/DivIB_C"/>
</dbReference>
<keyword evidence="3" id="KW-0997">Cell inner membrane</keyword>
<name>A0A0C1TRL1_9BACT</name>
<dbReference type="GO" id="GO:0032153">
    <property type="term" value="C:cell division site"/>
    <property type="evidence" value="ECO:0007669"/>
    <property type="project" value="UniProtKB-UniRule"/>
</dbReference>
<dbReference type="InterPro" id="IPR034746">
    <property type="entry name" value="POTRA"/>
</dbReference>
<feature type="domain" description="POTRA" evidence="10">
    <location>
        <begin position="67"/>
        <end position="135"/>
    </location>
</feature>
<comment type="caution">
    <text evidence="11">The sequence shown here is derived from an EMBL/GenBank/DDBJ whole genome shotgun (WGS) entry which is preliminary data.</text>
</comment>
<evidence type="ECO:0000256" key="3">
    <source>
        <dbReference type="ARBA" id="ARBA00022519"/>
    </source>
</evidence>
<keyword evidence="5 9" id="KW-0812">Transmembrane</keyword>
<sequence>MRDLHVKTRIKPAQTRNRVKRERKPINWRPLITWGSRLVCGLAGLATAGGICYGGYRYLSQWEFAPLPLREIEVSKLQRLKRDDVIAQAGVRPGDSMLGLRLQDIGSQLAKNPWIDKVQVRRYFPHTLAIEVVERVPVAVVNMGFLYYMDAGGTVFKPLTQGDSLDYPVITGVTEEDLARDPVGTREALKGTVALMEQLRRGKGFTLADVSEIHLDKGFGLTLFTAAGGVPVRLGNGGYEAKLARFVRIYGELREHMAAVEYIDCDYLDKIIVKKG</sequence>
<dbReference type="InterPro" id="IPR045335">
    <property type="entry name" value="FtsQ_C_sf"/>
</dbReference>